<dbReference type="InterPro" id="IPR000291">
    <property type="entry name" value="D-Ala_lig_Van_CS"/>
</dbReference>
<evidence type="ECO:0000256" key="10">
    <source>
        <dbReference type="ARBA" id="ARBA00022984"/>
    </source>
</evidence>
<evidence type="ECO:0000256" key="11">
    <source>
        <dbReference type="ARBA" id="ARBA00023211"/>
    </source>
</evidence>
<evidence type="ECO:0000256" key="8">
    <source>
        <dbReference type="ARBA" id="ARBA00022842"/>
    </source>
</evidence>
<dbReference type="PIRSF" id="PIRSF039102">
    <property type="entry name" value="Ddl/VanB"/>
    <property type="match status" value="1"/>
</dbReference>
<evidence type="ECO:0000256" key="6">
    <source>
        <dbReference type="ARBA" id="ARBA00022741"/>
    </source>
</evidence>
<dbReference type="InterPro" id="IPR016185">
    <property type="entry name" value="PreATP-grasp_dom_sf"/>
</dbReference>
<evidence type="ECO:0000256" key="3">
    <source>
        <dbReference type="ARBA" id="ARBA00010871"/>
    </source>
</evidence>
<evidence type="ECO:0000256" key="9">
    <source>
        <dbReference type="ARBA" id="ARBA00022960"/>
    </source>
</evidence>
<comment type="cofactor">
    <cofactor evidence="2">
        <name>Mg(2+)</name>
        <dbReference type="ChEBI" id="CHEBI:18420"/>
    </cofactor>
</comment>
<dbReference type="InterPro" id="IPR005905">
    <property type="entry name" value="D_ala_D_ala"/>
</dbReference>
<dbReference type="Pfam" id="PF07478">
    <property type="entry name" value="Dala_Dala_lig_C"/>
    <property type="match status" value="1"/>
</dbReference>
<comment type="caution">
    <text evidence="17">The sequence shown here is derived from an EMBL/GenBank/DDBJ whole genome shotgun (WGS) entry which is preliminary data.</text>
</comment>
<keyword evidence="11" id="KW-0464">Manganese</keyword>
<keyword evidence="12 14" id="KW-0961">Cell wall biogenesis/degradation</keyword>
<dbReference type="PROSITE" id="PS50975">
    <property type="entry name" value="ATP_GRASP"/>
    <property type="match status" value="1"/>
</dbReference>
<comment type="function">
    <text evidence="14">Cell wall formation.</text>
</comment>
<dbReference type="PROSITE" id="PS00843">
    <property type="entry name" value="DALA_DALA_LIGASE_1"/>
    <property type="match status" value="1"/>
</dbReference>
<dbReference type="PROSITE" id="PS00844">
    <property type="entry name" value="DALA_DALA_LIGASE_2"/>
    <property type="match status" value="1"/>
</dbReference>
<dbReference type="Pfam" id="PF01820">
    <property type="entry name" value="Dala_Dala_lig_N"/>
    <property type="match status" value="1"/>
</dbReference>
<keyword evidence="10 14" id="KW-0573">Peptidoglycan synthesis</keyword>
<dbReference type="InterPro" id="IPR011127">
    <property type="entry name" value="Dala_Dala_lig_N"/>
</dbReference>
<keyword evidence="6 15" id="KW-0547">Nucleotide-binding</keyword>
<evidence type="ECO:0000256" key="14">
    <source>
        <dbReference type="HAMAP-Rule" id="MF_00047"/>
    </source>
</evidence>
<gene>
    <name evidence="14" type="primary">ddl</name>
    <name evidence="17" type="ORF">J6I44_09260</name>
</gene>
<dbReference type="HAMAP" id="MF_00047">
    <property type="entry name" value="Dala_Dala_lig"/>
    <property type="match status" value="1"/>
</dbReference>
<dbReference type="InterPro" id="IPR013815">
    <property type="entry name" value="ATP_grasp_subdomain_1"/>
</dbReference>
<proteinExistence type="inferred from homology"/>
<dbReference type="PANTHER" id="PTHR23132:SF25">
    <property type="entry name" value="D-ALANINE--D-ALANINE LIGASE A"/>
    <property type="match status" value="1"/>
</dbReference>
<feature type="domain" description="ATP-grasp" evidence="16">
    <location>
        <begin position="149"/>
        <end position="360"/>
    </location>
</feature>
<dbReference type="Gene3D" id="3.40.50.20">
    <property type="match status" value="1"/>
</dbReference>
<sequence length="400" mass="44341">MSSKNIIVAFGGVSPEHEVSVLSAMQAIASLEDTQYHIVPLYVTKSGRWLTGAPLLDLENYQDLDALINQATPCTFAHNDLGKPVLQETEKKSFFGSREQYPIHAVLPAFHGSEGENGAFQGACEMYNIPYAGSRVFASSLGMDKVKAKELCRAHGIPVVEGFDFDEAEWAKDQQAITSQAQQLGYPLIIKPVTLGSSIGVARADDEEDLIEAVETSFRFDNNLMVEKAVSPLMEINCSILGAPEDMQHSVCERPLGQEETLSFEDKYQSDGSRQKGMASADRIIPADISDELTDKIQSLSRKIFKTFRASGVARLDFLVNAETEDIYFNEINTIPGSFSFYLWEESGMNMRELMLKLIEIGLKQHQQKIGRIRSYDTNLLSEKAMKGIKGLKGTKQESS</sequence>
<keyword evidence="18" id="KW-1185">Reference proteome</keyword>
<keyword evidence="14" id="KW-0963">Cytoplasm</keyword>
<evidence type="ECO:0000256" key="5">
    <source>
        <dbReference type="ARBA" id="ARBA00022723"/>
    </source>
</evidence>
<evidence type="ECO:0000313" key="18">
    <source>
        <dbReference type="Proteomes" id="UP001207918"/>
    </source>
</evidence>
<dbReference type="GO" id="GO:0016874">
    <property type="term" value="F:ligase activity"/>
    <property type="evidence" value="ECO:0007669"/>
    <property type="project" value="UniProtKB-KW"/>
</dbReference>
<evidence type="ECO:0000259" key="16">
    <source>
        <dbReference type="PROSITE" id="PS50975"/>
    </source>
</evidence>
<dbReference type="PANTHER" id="PTHR23132">
    <property type="entry name" value="D-ALANINE--D-ALANINE LIGASE"/>
    <property type="match status" value="1"/>
</dbReference>
<dbReference type="Gene3D" id="3.30.1490.20">
    <property type="entry name" value="ATP-grasp fold, A domain"/>
    <property type="match status" value="1"/>
</dbReference>
<dbReference type="NCBIfam" id="NF002528">
    <property type="entry name" value="PRK01966.1-4"/>
    <property type="match status" value="1"/>
</dbReference>
<dbReference type="InterPro" id="IPR011095">
    <property type="entry name" value="Dala_Dala_lig_C"/>
</dbReference>
<evidence type="ECO:0000256" key="2">
    <source>
        <dbReference type="ARBA" id="ARBA00001946"/>
    </source>
</evidence>
<protein>
    <recommendedName>
        <fullName evidence="14">D-alanine--D-alanine ligase</fullName>
        <ecNumber evidence="14">6.3.2.4</ecNumber>
    </recommendedName>
    <alternativeName>
        <fullName evidence="14">D-Ala-D-Ala ligase</fullName>
    </alternativeName>
    <alternativeName>
        <fullName evidence="14">D-alanylalanine synthetase</fullName>
    </alternativeName>
</protein>
<dbReference type="EC" id="6.3.2.4" evidence="14"/>
<dbReference type="Gene3D" id="3.30.470.20">
    <property type="entry name" value="ATP-grasp fold, B domain"/>
    <property type="match status" value="1"/>
</dbReference>
<evidence type="ECO:0000256" key="1">
    <source>
        <dbReference type="ARBA" id="ARBA00001936"/>
    </source>
</evidence>
<dbReference type="NCBIfam" id="TIGR01205">
    <property type="entry name" value="D_ala_D_alaTIGR"/>
    <property type="match status" value="1"/>
</dbReference>
<dbReference type="RefSeq" id="WP_265765796.1">
    <property type="nucleotide sequence ID" value="NZ_JAGGJA010000005.1"/>
</dbReference>
<evidence type="ECO:0000256" key="7">
    <source>
        <dbReference type="ARBA" id="ARBA00022840"/>
    </source>
</evidence>
<evidence type="ECO:0000256" key="13">
    <source>
        <dbReference type="ARBA" id="ARBA00047614"/>
    </source>
</evidence>
<comment type="subcellular location">
    <subcellularLocation>
        <location evidence="14">Cytoplasm</location>
    </subcellularLocation>
</comment>
<comment type="catalytic activity">
    <reaction evidence="13 14">
        <text>2 D-alanine + ATP = D-alanyl-D-alanine + ADP + phosphate + H(+)</text>
        <dbReference type="Rhea" id="RHEA:11224"/>
        <dbReference type="ChEBI" id="CHEBI:15378"/>
        <dbReference type="ChEBI" id="CHEBI:30616"/>
        <dbReference type="ChEBI" id="CHEBI:43474"/>
        <dbReference type="ChEBI" id="CHEBI:57416"/>
        <dbReference type="ChEBI" id="CHEBI:57822"/>
        <dbReference type="ChEBI" id="CHEBI:456216"/>
        <dbReference type="EC" id="6.3.2.4"/>
    </reaction>
</comment>
<keyword evidence="5" id="KW-0479">Metal-binding</keyword>
<comment type="similarity">
    <text evidence="3 14">Belongs to the D-alanine--D-alanine ligase family.</text>
</comment>
<organism evidence="17 18">
    <name type="scientific">Fodinibius salsisoli</name>
    <dbReference type="NCBI Taxonomy" id="2820877"/>
    <lineage>
        <taxon>Bacteria</taxon>
        <taxon>Pseudomonadati</taxon>
        <taxon>Balneolota</taxon>
        <taxon>Balneolia</taxon>
        <taxon>Balneolales</taxon>
        <taxon>Balneolaceae</taxon>
        <taxon>Fodinibius</taxon>
    </lineage>
</organism>
<keyword evidence="4 14" id="KW-0436">Ligase</keyword>
<keyword evidence="9 14" id="KW-0133">Cell shape</keyword>
<keyword evidence="8" id="KW-0460">Magnesium</keyword>
<accession>A0ABT3PM68</accession>
<evidence type="ECO:0000256" key="15">
    <source>
        <dbReference type="PROSITE-ProRule" id="PRU00409"/>
    </source>
</evidence>
<evidence type="ECO:0000313" key="17">
    <source>
        <dbReference type="EMBL" id="MCW9707044.1"/>
    </source>
</evidence>
<name>A0ABT3PM68_9BACT</name>
<keyword evidence="7 15" id="KW-0067">ATP-binding</keyword>
<evidence type="ECO:0000256" key="4">
    <source>
        <dbReference type="ARBA" id="ARBA00022598"/>
    </source>
</evidence>
<evidence type="ECO:0000256" key="12">
    <source>
        <dbReference type="ARBA" id="ARBA00023316"/>
    </source>
</evidence>
<dbReference type="Proteomes" id="UP001207918">
    <property type="component" value="Unassembled WGS sequence"/>
</dbReference>
<reference evidence="17 18" key="1">
    <citation type="submission" date="2021-03" db="EMBL/GenBank/DDBJ databases">
        <title>Aliifodinibius sp. nov., a new bacterium isolated from saline soil.</title>
        <authorList>
            <person name="Galisteo C."/>
            <person name="De La Haba R."/>
            <person name="Sanchez-Porro C."/>
            <person name="Ventosa A."/>
        </authorList>
    </citation>
    <scope>NUCLEOTIDE SEQUENCE [LARGE SCALE GENOMIC DNA]</scope>
    <source>
        <strain evidence="17 18">1BSP15-2V2</strain>
    </source>
</reference>
<dbReference type="EMBL" id="JAGGJA010000005">
    <property type="protein sequence ID" value="MCW9707044.1"/>
    <property type="molecule type" value="Genomic_DNA"/>
</dbReference>
<dbReference type="InterPro" id="IPR011761">
    <property type="entry name" value="ATP-grasp"/>
</dbReference>
<comment type="pathway">
    <text evidence="14">Cell wall biogenesis; peptidoglycan biosynthesis.</text>
</comment>
<dbReference type="SUPFAM" id="SSF52440">
    <property type="entry name" value="PreATP-grasp domain"/>
    <property type="match status" value="1"/>
</dbReference>
<dbReference type="SUPFAM" id="SSF56059">
    <property type="entry name" value="Glutathione synthetase ATP-binding domain-like"/>
    <property type="match status" value="1"/>
</dbReference>
<comment type="cofactor">
    <cofactor evidence="1">
        <name>Mn(2+)</name>
        <dbReference type="ChEBI" id="CHEBI:29035"/>
    </cofactor>
</comment>